<organism evidence="2 3">
    <name type="scientific">Komagataeibacter sucrofermentans</name>
    <dbReference type="NCBI Taxonomy" id="1053551"/>
    <lineage>
        <taxon>Bacteria</taxon>
        <taxon>Pseudomonadati</taxon>
        <taxon>Pseudomonadota</taxon>
        <taxon>Alphaproteobacteria</taxon>
        <taxon>Acetobacterales</taxon>
        <taxon>Acetobacteraceae</taxon>
        <taxon>Komagataeibacter</taxon>
    </lineage>
</organism>
<dbReference type="NCBIfam" id="TIGR01493">
    <property type="entry name" value="HAD-SF-IA-v2"/>
    <property type="match status" value="1"/>
</dbReference>
<dbReference type="SFLD" id="SFLDG01129">
    <property type="entry name" value="C1.5:_HAD__Beta-PGM__Phosphata"/>
    <property type="match status" value="1"/>
</dbReference>
<accession>A0A318QZ74</accession>
<dbReference type="GO" id="GO:0016787">
    <property type="term" value="F:hydrolase activity"/>
    <property type="evidence" value="ECO:0007669"/>
    <property type="project" value="UniProtKB-KW"/>
</dbReference>
<reference evidence="2 3" key="1">
    <citation type="submission" date="2017-07" db="EMBL/GenBank/DDBJ databases">
        <title>A draft genome sequence of Komagataeibacter sucrofermentans LMG 18788.</title>
        <authorList>
            <person name="Skraban J."/>
            <person name="Cleenwerck I."/>
            <person name="Vandamme P."/>
            <person name="Trcek J."/>
        </authorList>
    </citation>
    <scope>NUCLEOTIDE SEQUENCE [LARGE SCALE GENOMIC DNA]</scope>
    <source>
        <strain evidence="2 3">LMG 18788</strain>
    </source>
</reference>
<dbReference type="SUPFAM" id="SSF56784">
    <property type="entry name" value="HAD-like"/>
    <property type="match status" value="1"/>
</dbReference>
<dbReference type="Proteomes" id="UP000247814">
    <property type="component" value="Unassembled WGS sequence"/>
</dbReference>
<keyword evidence="1" id="KW-0378">Hydrolase</keyword>
<dbReference type="InterPro" id="IPR023214">
    <property type="entry name" value="HAD_sf"/>
</dbReference>
<sequence length="239" mass="26982">MKRLPKALTFDVVGTLIDFETGMMNFIHTQCGEAGAKVEREAFLSAYREMRARGETLNFPDDLMPIYETLAPRFGLPEGAEQIKAFAQTAHDWPAFPDSVDALARLAKHFKLVAMTNTQRWAFKGMEKTLGMPFHDSVTVDDALCEKPDPEFFAFARGRLSRDGIVKNEILHVAQSQYHDISVGRDLGYTVCWIERRKAIGGFGGTIAVAELTKPDYHFSTMKELADMADRNELFMIYD</sequence>
<dbReference type="InterPro" id="IPR036412">
    <property type="entry name" value="HAD-like_sf"/>
</dbReference>
<dbReference type="AlphaFoldDB" id="A0A318QZ74"/>
<keyword evidence="3" id="KW-1185">Reference proteome</keyword>
<dbReference type="RefSeq" id="WP_110567017.1">
    <property type="nucleotide sequence ID" value="NZ_CP137147.1"/>
</dbReference>
<dbReference type="PANTHER" id="PTHR43316:SF3">
    <property type="entry name" value="HALOACID DEHALOGENASE, TYPE II (AFU_ORTHOLOGUE AFUA_2G07750)-RELATED"/>
    <property type="match status" value="1"/>
</dbReference>
<proteinExistence type="predicted"/>
<evidence type="ECO:0000313" key="2">
    <source>
        <dbReference type="EMBL" id="PYD80639.1"/>
    </source>
</evidence>
<dbReference type="InterPro" id="IPR006439">
    <property type="entry name" value="HAD-SF_hydro_IA"/>
</dbReference>
<dbReference type="OrthoDB" id="9785638at2"/>
<dbReference type="EMBL" id="NKUA01000002">
    <property type="protein sequence ID" value="PYD80639.1"/>
    <property type="molecule type" value="Genomic_DNA"/>
</dbReference>
<dbReference type="PANTHER" id="PTHR43316">
    <property type="entry name" value="HYDROLASE, HALOACID DELAHOGENASE-RELATED"/>
    <property type="match status" value="1"/>
</dbReference>
<dbReference type="SFLD" id="SFLDS00003">
    <property type="entry name" value="Haloacid_Dehalogenase"/>
    <property type="match status" value="1"/>
</dbReference>
<evidence type="ECO:0000313" key="3">
    <source>
        <dbReference type="Proteomes" id="UP000247814"/>
    </source>
</evidence>
<protein>
    <submittedName>
        <fullName evidence="2">2-haloalkanoic acid dehalogenase</fullName>
    </submittedName>
</protein>
<dbReference type="Gene3D" id="1.10.150.750">
    <property type="match status" value="1"/>
</dbReference>
<dbReference type="Gene3D" id="3.40.50.1000">
    <property type="entry name" value="HAD superfamily/HAD-like"/>
    <property type="match status" value="1"/>
</dbReference>
<comment type="caution">
    <text evidence="2">The sequence shown here is derived from an EMBL/GenBank/DDBJ whole genome shotgun (WGS) entry which is preliminary data.</text>
</comment>
<gene>
    <name evidence="2" type="ORF">CFR77_01650</name>
</gene>
<dbReference type="InterPro" id="IPR051540">
    <property type="entry name" value="S-2-haloacid_dehalogenase"/>
</dbReference>
<evidence type="ECO:0000256" key="1">
    <source>
        <dbReference type="ARBA" id="ARBA00022801"/>
    </source>
</evidence>
<name>A0A318QZ74_9PROT</name>
<dbReference type="Pfam" id="PF00702">
    <property type="entry name" value="Hydrolase"/>
    <property type="match status" value="1"/>
</dbReference>